<dbReference type="AlphaFoldDB" id="A0A2Z3H5B0"/>
<keyword evidence="4" id="KW-1185">Reference proteome</keyword>
<reference evidence="3 4" key="1">
    <citation type="submission" date="2018-01" db="EMBL/GenBank/DDBJ databases">
        <title>G. obscuriglobus.</title>
        <authorList>
            <person name="Franke J."/>
            <person name="Blomberg W."/>
            <person name="Selmecki A."/>
        </authorList>
    </citation>
    <scope>NUCLEOTIDE SEQUENCE [LARGE SCALE GENOMIC DNA]</scope>
    <source>
        <strain evidence="3 4">DSM 5831</strain>
    </source>
</reference>
<dbReference type="Pfam" id="PF12158">
    <property type="entry name" value="DUF3592"/>
    <property type="match status" value="1"/>
</dbReference>
<keyword evidence="1" id="KW-0472">Membrane</keyword>
<dbReference type="InterPro" id="IPR021994">
    <property type="entry name" value="DUF3592"/>
</dbReference>
<name>A0A2Z3H5B0_9BACT</name>
<accession>A0A2Z3H5B0</accession>
<protein>
    <submittedName>
        <fullName evidence="3">DUF3592 domain-containing protein</fullName>
    </submittedName>
</protein>
<feature type="transmembrane region" description="Helical" evidence="1">
    <location>
        <begin position="241"/>
        <end position="262"/>
    </location>
</feature>
<evidence type="ECO:0000256" key="1">
    <source>
        <dbReference type="SAM" id="Phobius"/>
    </source>
</evidence>
<keyword evidence="1" id="KW-0812">Transmembrane</keyword>
<evidence type="ECO:0000259" key="2">
    <source>
        <dbReference type="Pfam" id="PF12158"/>
    </source>
</evidence>
<feature type="transmembrane region" description="Helical" evidence="1">
    <location>
        <begin position="150"/>
        <end position="172"/>
    </location>
</feature>
<dbReference type="KEGG" id="gog:C1280_32240"/>
<feature type="transmembrane region" description="Helical" evidence="1">
    <location>
        <begin position="215"/>
        <end position="235"/>
    </location>
</feature>
<evidence type="ECO:0000313" key="3">
    <source>
        <dbReference type="EMBL" id="AWM41203.1"/>
    </source>
</evidence>
<proteinExistence type="predicted"/>
<feature type="transmembrane region" description="Helical" evidence="1">
    <location>
        <begin position="45"/>
        <end position="65"/>
    </location>
</feature>
<evidence type="ECO:0000313" key="4">
    <source>
        <dbReference type="Proteomes" id="UP000245802"/>
    </source>
</evidence>
<organism evidence="3 4">
    <name type="scientific">Gemmata obscuriglobus</name>
    <dbReference type="NCBI Taxonomy" id="114"/>
    <lineage>
        <taxon>Bacteria</taxon>
        <taxon>Pseudomonadati</taxon>
        <taxon>Planctomycetota</taxon>
        <taxon>Planctomycetia</taxon>
        <taxon>Gemmatales</taxon>
        <taxon>Gemmataceae</taxon>
        <taxon>Gemmata</taxon>
    </lineage>
</organism>
<sequence>MPHDSGKLMRLGVLCCRNCHPVRMCNPMPTELEDKQQKQRERRQALAVIALGLLALDGWVAFAWVHQIRSASFPTTPGVVVGHHRVPSGKSTRPVIVYEYEVDGIQRTSDCCWYDAAFIMPPLERELTARFPIGAQVSVSYNPADPADAVLLPGLQGAHVFGLLWLIALNLCPWGITQAMRESPPDDYVKHTIRFTKFGWRIVLTAGKFPVPSSWLFVFALFFGGPLLAVVSGPFPTTSEAVQVLLVSSLMFVFAAFGCAWVQRWRARLDVDVEKRELRWRSGRLLDGTFRLPFEAVVDVRTAEHEDHRGIRTRRLEIDWYTTKDRTQTLVIPGGANWAAVEAVAARLRETVFGASTLD</sequence>
<feature type="domain" description="DUF3592" evidence="2">
    <location>
        <begin position="76"/>
        <end position="155"/>
    </location>
</feature>
<keyword evidence="1" id="KW-1133">Transmembrane helix</keyword>
<dbReference type="RefSeq" id="WP_081471998.1">
    <property type="nucleotide sequence ID" value="NZ_CP025958.1"/>
</dbReference>
<gene>
    <name evidence="3" type="ORF">C1280_32240</name>
</gene>
<dbReference type="EMBL" id="CP025958">
    <property type="protein sequence ID" value="AWM41203.1"/>
    <property type="molecule type" value="Genomic_DNA"/>
</dbReference>
<dbReference type="Proteomes" id="UP000245802">
    <property type="component" value="Chromosome"/>
</dbReference>